<evidence type="ECO:0000313" key="2">
    <source>
        <dbReference type="RefSeq" id="XP_011500942.1"/>
    </source>
</evidence>
<evidence type="ECO:0000313" key="1">
    <source>
        <dbReference type="Proteomes" id="UP000695007"/>
    </source>
</evidence>
<accession>A0AAJ7DYC4</accession>
<name>A0AAJ7DYC4_9HYME</name>
<sequence length="245" mass="28603">MCAATKTQRKANCFKTSYERAHYYENVQECCPNKEVITKPVAKPSRRPDLYVYDPIVNEKLSTYRKYYTTKALNNKSFESHGKVYLSSKYTLKSLYDEYRIKPVKPFEHNETISGTDYVEPTETIEMKLLQNFYTETSSNKINSSFNEQRDHFFCPYITTSHSVHKHFDKTPMANGKSCVRFDYKNEVKKKIPDVQTFYPVNPRVFFKVPFGGATSIYKGDFKDPATKSNFNNICLNTKPIIKIK</sequence>
<organism evidence="1 2">
    <name type="scientific">Ceratosolen solmsi marchali</name>
    <dbReference type="NCBI Taxonomy" id="326594"/>
    <lineage>
        <taxon>Eukaryota</taxon>
        <taxon>Metazoa</taxon>
        <taxon>Ecdysozoa</taxon>
        <taxon>Arthropoda</taxon>
        <taxon>Hexapoda</taxon>
        <taxon>Insecta</taxon>
        <taxon>Pterygota</taxon>
        <taxon>Neoptera</taxon>
        <taxon>Endopterygota</taxon>
        <taxon>Hymenoptera</taxon>
        <taxon>Apocrita</taxon>
        <taxon>Proctotrupomorpha</taxon>
        <taxon>Chalcidoidea</taxon>
        <taxon>Agaonidae</taxon>
        <taxon>Agaoninae</taxon>
        <taxon>Ceratosolen</taxon>
    </lineage>
</organism>
<dbReference type="GeneID" id="105364654"/>
<dbReference type="KEGG" id="csol:105364654"/>
<dbReference type="RefSeq" id="XP_011500942.1">
    <property type="nucleotide sequence ID" value="XM_011502640.1"/>
</dbReference>
<proteinExistence type="predicted"/>
<keyword evidence="1" id="KW-1185">Reference proteome</keyword>
<protein>
    <submittedName>
        <fullName evidence="2">Uncharacterized protein LOC105364654</fullName>
    </submittedName>
</protein>
<reference evidence="2" key="1">
    <citation type="submission" date="2025-08" db="UniProtKB">
        <authorList>
            <consortium name="RefSeq"/>
        </authorList>
    </citation>
    <scope>IDENTIFICATION</scope>
</reference>
<dbReference type="Proteomes" id="UP000695007">
    <property type="component" value="Unplaced"/>
</dbReference>
<dbReference type="AlphaFoldDB" id="A0AAJ7DYC4"/>
<gene>
    <name evidence="2" type="primary">LOC105364654</name>
</gene>